<proteinExistence type="predicted"/>
<dbReference type="EMBL" id="JAVREQ010000016">
    <property type="protein sequence ID" value="MDT0380606.1"/>
    <property type="molecule type" value="Genomic_DNA"/>
</dbReference>
<sequence length="455" mass="51252">MGKTYDVRIWSVRQRKDRRQSSAELRWKTGDTPHSQTFRTKTLADGRRAELMRAVHEGEPFDEETGLPVRELRQRNDVSWFRHAQDYIEMKWPHSPGSTRRTLAEAMATVTPALVKDSKGMADAETVRTALYSWAFNVNRRDETPPADVVRVLDWFERKSLPVSAVADRMRVRTALDALTRKLDGTTAAASTIRRKRAIFHNALGFAVDAERLTSNPLPLVQWKAPEQVEEEVDPACVPDPRQAAALLHAVRIQSPRGRRLVAFFGCMYFAAARPAEVIGLRAHDCDLPRRGWGELRIRETRPRSGSAWTDTGESHDKRGLKHRPRKAVRVVPIPPDLVALLRWHLTAYGTAPDGRLFRTMRGGLIQDTGYGEVWAEARRRALTPAQFASPLAKRPYDLRHAAVSTWLSSGVEPQLVAKRAGHSVTVLFRVYAKCLDGTADTANARIEAALRTAR</sequence>
<dbReference type="InterPro" id="IPR050090">
    <property type="entry name" value="Tyrosine_recombinase_XerCD"/>
</dbReference>
<name>A0ABU2NUE1_9ACTN</name>
<feature type="region of interest" description="Disordered" evidence="2">
    <location>
        <begin position="304"/>
        <end position="324"/>
    </location>
</feature>
<evidence type="ECO:0000256" key="1">
    <source>
        <dbReference type="ARBA" id="ARBA00023172"/>
    </source>
</evidence>
<dbReference type="SUPFAM" id="SSF56349">
    <property type="entry name" value="DNA breaking-rejoining enzymes"/>
    <property type="match status" value="1"/>
</dbReference>
<dbReference type="PROSITE" id="PS51898">
    <property type="entry name" value="TYR_RECOMBINASE"/>
    <property type="match status" value="1"/>
</dbReference>
<dbReference type="RefSeq" id="WP_311674352.1">
    <property type="nucleotide sequence ID" value="NZ_JAVREQ010000016.1"/>
</dbReference>
<keyword evidence="1" id="KW-0233">DNA recombination</keyword>
<dbReference type="Gene3D" id="1.10.443.10">
    <property type="entry name" value="Intergrase catalytic core"/>
    <property type="match status" value="1"/>
</dbReference>
<evidence type="ECO:0000256" key="2">
    <source>
        <dbReference type="SAM" id="MobiDB-lite"/>
    </source>
</evidence>
<dbReference type="InterPro" id="IPR011010">
    <property type="entry name" value="DNA_brk_join_enz"/>
</dbReference>
<protein>
    <submittedName>
        <fullName evidence="4">Site-specific integrase</fullName>
    </submittedName>
</protein>
<dbReference type="Proteomes" id="UP001183414">
    <property type="component" value="Unassembled WGS sequence"/>
</dbReference>
<dbReference type="InterPro" id="IPR002104">
    <property type="entry name" value="Integrase_catalytic"/>
</dbReference>
<dbReference type="PANTHER" id="PTHR30349:SF64">
    <property type="entry name" value="PROPHAGE INTEGRASE INTD-RELATED"/>
    <property type="match status" value="1"/>
</dbReference>
<keyword evidence="5" id="KW-1185">Reference proteome</keyword>
<gene>
    <name evidence="4" type="ORF">RM572_17780</name>
</gene>
<feature type="domain" description="Tyr recombinase" evidence="3">
    <location>
        <begin position="233"/>
        <end position="446"/>
    </location>
</feature>
<accession>A0ABU2NUE1</accession>
<dbReference type="InterPro" id="IPR013762">
    <property type="entry name" value="Integrase-like_cat_sf"/>
</dbReference>
<evidence type="ECO:0000313" key="5">
    <source>
        <dbReference type="Proteomes" id="UP001183414"/>
    </source>
</evidence>
<organism evidence="4 5">
    <name type="scientific">Streptomyces hazeniae</name>
    <dbReference type="NCBI Taxonomy" id="3075538"/>
    <lineage>
        <taxon>Bacteria</taxon>
        <taxon>Bacillati</taxon>
        <taxon>Actinomycetota</taxon>
        <taxon>Actinomycetes</taxon>
        <taxon>Kitasatosporales</taxon>
        <taxon>Streptomycetaceae</taxon>
        <taxon>Streptomyces</taxon>
    </lineage>
</organism>
<dbReference type="PANTHER" id="PTHR30349">
    <property type="entry name" value="PHAGE INTEGRASE-RELATED"/>
    <property type="match status" value="1"/>
</dbReference>
<comment type="caution">
    <text evidence="4">The sequence shown here is derived from an EMBL/GenBank/DDBJ whole genome shotgun (WGS) entry which is preliminary data.</text>
</comment>
<reference evidence="5" key="1">
    <citation type="submission" date="2023-07" db="EMBL/GenBank/DDBJ databases">
        <title>30 novel species of actinomycetes from the DSMZ collection.</title>
        <authorList>
            <person name="Nouioui I."/>
        </authorList>
    </citation>
    <scope>NUCLEOTIDE SEQUENCE [LARGE SCALE GENOMIC DNA]</scope>
    <source>
        <strain evidence="5">DSM 42041</strain>
    </source>
</reference>
<evidence type="ECO:0000259" key="3">
    <source>
        <dbReference type="PROSITE" id="PS51898"/>
    </source>
</evidence>
<evidence type="ECO:0000313" key="4">
    <source>
        <dbReference type="EMBL" id="MDT0380606.1"/>
    </source>
</evidence>